<keyword evidence="4" id="KW-1185">Reference proteome</keyword>
<feature type="region of interest" description="Disordered" evidence="1">
    <location>
        <begin position="96"/>
        <end position="137"/>
    </location>
</feature>
<dbReference type="AlphaFoldDB" id="A0A9X0BAX0"/>
<feature type="region of interest" description="Disordered" evidence="1">
    <location>
        <begin position="460"/>
        <end position="492"/>
    </location>
</feature>
<feature type="region of interest" description="Disordered" evidence="1">
    <location>
        <begin position="338"/>
        <end position="443"/>
    </location>
</feature>
<keyword evidence="2" id="KW-0472">Membrane</keyword>
<feature type="compositionally biased region" description="Polar residues" evidence="1">
    <location>
        <begin position="375"/>
        <end position="387"/>
    </location>
</feature>
<dbReference type="OrthoDB" id="3546893at2759"/>
<feature type="transmembrane region" description="Helical" evidence="2">
    <location>
        <begin position="6"/>
        <end position="30"/>
    </location>
</feature>
<feature type="compositionally biased region" description="Low complexity" evidence="1">
    <location>
        <begin position="425"/>
        <end position="434"/>
    </location>
</feature>
<evidence type="ECO:0000313" key="3">
    <source>
        <dbReference type="EMBL" id="KAJ5398149.1"/>
    </source>
</evidence>
<feature type="compositionally biased region" description="Basic residues" evidence="1">
    <location>
        <begin position="118"/>
        <end position="135"/>
    </location>
</feature>
<dbReference type="RefSeq" id="XP_056490201.1">
    <property type="nucleotide sequence ID" value="XM_056630899.1"/>
</dbReference>
<evidence type="ECO:0000256" key="1">
    <source>
        <dbReference type="SAM" id="MobiDB-lite"/>
    </source>
</evidence>
<organism evidence="3 4">
    <name type="scientific">Penicillium cosmopolitanum</name>
    <dbReference type="NCBI Taxonomy" id="1131564"/>
    <lineage>
        <taxon>Eukaryota</taxon>
        <taxon>Fungi</taxon>
        <taxon>Dikarya</taxon>
        <taxon>Ascomycota</taxon>
        <taxon>Pezizomycotina</taxon>
        <taxon>Eurotiomycetes</taxon>
        <taxon>Eurotiomycetidae</taxon>
        <taxon>Eurotiales</taxon>
        <taxon>Aspergillaceae</taxon>
        <taxon>Penicillium</taxon>
    </lineage>
</organism>
<dbReference type="Proteomes" id="UP001147747">
    <property type="component" value="Unassembled WGS sequence"/>
</dbReference>
<evidence type="ECO:0000313" key="4">
    <source>
        <dbReference type="Proteomes" id="UP001147747"/>
    </source>
</evidence>
<keyword evidence="2" id="KW-0812">Transmembrane</keyword>
<feature type="compositionally biased region" description="Polar residues" evidence="1">
    <location>
        <begin position="399"/>
        <end position="424"/>
    </location>
</feature>
<reference evidence="3" key="2">
    <citation type="journal article" date="2023" name="IMA Fungus">
        <title>Comparative genomic study of the Penicillium genus elucidates a diverse pangenome and 15 lateral gene transfer events.</title>
        <authorList>
            <person name="Petersen C."/>
            <person name="Sorensen T."/>
            <person name="Nielsen M.R."/>
            <person name="Sondergaard T.E."/>
            <person name="Sorensen J.L."/>
            <person name="Fitzpatrick D.A."/>
            <person name="Frisvad J.C."/>
            <person name="Nielsen K.L."/>
        </authorList>
    </citation>
    <scope>NUCLEOTIDE SEQUENCE</scope>
    <source>
        <strain evidence="3">IBT 29677</strain>
    </source>
</reference>
<proteinExistence type="predicted"/>
<keyword evidence="2" id="KW-1133">Transmembrane helix</keyword>
<evidence type="ECO:0000256" key="2">
    <source>
        <dbReference type="SAM" id="Phobius"/>
    </source>
</evidence>
<gene>
    <name evidence="3" type="ORF">N7509_006262</name>
</gene>
<protein>
    <submittedName>
        <fullName evidence="3">Uncharacterized protein</fullName>
    </submittedName>
</protein>
<reference evidence="3" key="1">
    <citation type="submission" date="2022-12" db="EMBL/GenBank/DDBJ databases">
        <authorList>
            <person name="Petersen C."/>
        </authorList>
    </citation>
    <scope>NUCLEOTIDE SEQUENCE</scope>
    <source>
        <strain evidence="3">IBT 29677</strain>
    </source>
</reference>
<name>A0A9X0BAX0_9EURO</name>
<dbReference type="GeneID" id="81369879"/>
<dbReference type="EMBL" id="JAPZBU010000006">
    <property type="protein sequence ID" value="KAJ5398149.1"/>
    <property type="molecule type" value="Genomic_DNA"/>
</dbReference>
<feature type="compositionally biased region" description="Basic and acidic residues" evidence="1">
    <location>
        <begin position="360"/>
        <end position="374"/>
    </location>
</feature>
<accession>A0A9X0BAX0</accession>
<feature type="compositionally biased region" description="Polar residues" evidence="1">
    <location>
        <begin position="470"/>
        <end position="489"/>
    </location>
</feature>
<sequence length="508" mass="55650">MVSLSGVVAIAASGAAIFVVFAVVSIVVWVRVRKERHALRVLGLKEGEFSRSLQTFTGNTLTSLSHEEGTALRAHGQLPYGKPTEWGQLASRETLLGPKNNSDSSFPLADKARSLRNSLRRSRSKRLSRSSHKRLSSMATVSEIHMHSSHQPSISRDDVPLSAIEGVLELPAERTPNQTPEMNKGEEEGFILGMRPVSPGWPLPIQKDRSTLFPVLENRNSQDMFDPSPRIYEESPQRLRGGSITSQKAGAIPDDIPPPPPPAAWPPDRLSYARNDSVMRLSSMSLDTCNSSILDDGRFGYRSADTELTSPIFPSGGTFVPFSANDVGIKNGRRSFIAANTGQGMPPLHNFPIRSSSTAETRRRSSMEPMEPRRSMTTTSRNPSNGSDRFGGPPHRSDSVSSNNIPTRHSSFRSGTPISMGSFHNPNNPNWRSPPSQPSPMAYVPHFSQFQRSTIYDEQRENDPFYGGSPHSNGTLFSMGSPGTATGSMPPSPCKDRVYLNEGLCRLP</sequence>
<comment type="caution">
    <text evidence="3">The sequence shown here is derived from an EMBL/GenBank/DDBJ whole genome shotgun (WGS) entry which is preliminary data.</text>
</comment>